<dbReference type="Gene3D" id="1.25.40.20">
    <property type="entry name" value="Ankyrin repeat-containing domain"/>
    <property type="match status" value="2"/>
</dbReference>
<dbReference type="PANTHER" id="PTHR24126:SF61">
    <property type="entry name" value="CHROMOSOME UNDETERMINED SCAFFOLD_2, WHOLE GENOME SHOTGUN SEQUENCE"/>
    <property type="match status" value="1"/>
</dbReference>
<protein>
    <submittedName>
        <fullName evidence="3">Ankyrin repeat protein</fullName>
    </submittedName>
</protein>
<dbReference type="SMART" id="SM00248">
    <property type="entry name" value="ANK"/>
    <property type="match status" value="8"/>
</dbReference>
<keyword evidence="4" id="KW-1185">Reference proteome</keyword>
<keyword evidence="2" id="KW-0040">ANK repeat</keyword>
<dbReference type="EMBL" id="AP024483">
    <property type="protein sequence ID" value="BCS82832.1"/>
    <property type="molecule type" value="Genomic_DNA"/>
</dbReference>
<reference evidence="3 4" key="1">
    <citation type="submission" date="2021-02" db="EMBL/GenBank/DDBJ databases">
        <title>Cotonvirus japonicus, which uses Golgi apparatus of host cells for its virion factory, phylogenetically links tailed tupanvirus and icosahedral mimivirus.</title>
        <authorList>
            <person name="Takahashi H."/>
            <person name="Fukaya S."/>
            <person name="Song C."/>
            <person name="Murata K."/>
            <person name="Takemura M."/>
        </authorList>
    </citation>
    <scope>NUCLEOTIDE SEQUENCE [LARGE SCALE GENOMIC DNA]</scope>
</reference>
<dbReference type="InterPro" id="IPR002110">
    <property type="entry name" value="Ankyrin_rpt"/>
</dbReference>
<dbReference type="PROSITE" id="PS50088">
    <property type="entry name" value="ANK_REPEAT"/>
    <property type="match status" value="2"/>
</dbReference>
<dbReference type="GeneID" id="80558037"/>
<evidence type="ECO:0000256" key="1">
    <source>
        <dbReference type="ARBA" id="ARBA00022737"/>
    </source>
</evidence>
<dbReference type="RefSeq" id="YP_010841440.1">
    <property type="nucleotide sequence ID" value="NC_079139.1"/>
</dbReference>
<proteinExistence type="predicted"/>
<keyword evidence="1" id="KW-0677">Repeat</keyword>
<dbReference type="InterPro" id="IPR036770">
    <property type="entry name" value="Ankyrin_rpt-contain_sf"/>
</dbReference>
<name>A0ABM7NRP4_9VIRU</name>
<accession>A0ABM7NRP4</accession>
<evidence type="ECO:0000313" key="4">
    <source>
        <dbReference type="Proteomes" id="UP001321479"/>
    </source>
</evidence>
<evidence type="ECO:0000256" key="2">
    <source>
        <dbReference type="ARBA" id="ARBA00023043"/>
    </source>
</evidence>
<dbReference type="SUPFAM" id="SSF48403">
    <property type="entry name" value="Ankyrin repeat"/>
    <property type="match status" value="2"/>
</dbReference>
<dbReference type="Pfam" id="PF12796">
    <property type="entry name" value="Ank_2"/>
    <property type="match status" value="2"/>
</dbReference>
<evidence type="ECO:0000313" key="3">
    <source>
        <dbReference type="EMBL" id="BCS82832.1"/>
    </source>
</evidence>
<dbReference type="PANTHER" id="PTHR24126">
    <property type="entry name" value="ANKYRIN REPEAT, PH AND SEC7 DOMAIN CONTAINING PROTEIN SECG-RELATED"/>
    <property type="match status" value="1"/>
</dbReference>
<organism evidence="3 4">
    <name type="scientific">Cotonvirus japonicus</name>
    <dbReference type="NCBI Taxonomy" id="2811091"/>
    <lineage>
        <taxon>Viruses</taxon>
        <taxon>Varidnaviria</taxon>
        <taxon>Bamfordvirae</taxon>
        <taxon>Nucleocytoviricota</taxon>
        <taxon>Megaviricetes</taxon>
        <taxon>Imitervirales</taxon>
        <taxon>Mimiviridae</taxon>
        <taxon>Megamimivirinae</taxon>
        <taxon>Cotonvirus</taxon>
        <taxon>Cotonvirus japonicum</taxon>
    </lineage>
</organism>
<sequence>MEKSKQVDILTKLIRNEISNKQNKFLIKQFVKQHPELINELDSDRFTPLATACNLQTRSRFNPSIKFLLKNGADPNALCSGYKSPFHLICMSTFSNANSKKNNNDLNTIKLLLKHSTIRNDIINITLCGDNALMLAINYAFNNDEPIDKELIRLLLKAGINCNLQNNLGQTPLYLATKCGYSNNNNVIKLLLSYGADIHTVSMFKWSPLMSAIMNAKNKQDFNIIDLFLEYGCDFDLKNVDGWTALMVFCKYKIMLDTDTNDTLKLLIKHTSNINHVNKNGWTALMLALQNGNSEQIKILLEAGSNPNITTFYGSSCLKTIFCREKSEFRHEIFELLLNYGANINHRNKLDDTILMMIGNPIKYKSFINEESDYERFKYTKSLIYHYPGFYLKSYSSADHNRITKYMTRKGRVWFSKVIDDINKQKTIINSVLTQIPQRCGEIIYGIDSLRTQLLNIKWQIRNMNMNINDIYTINTKSRLINYFGITDTEKFQNTIDFYINNNYV</sequence>
<dbReference type="Proteomes" id="UP001321479">
    <property type="component" value="Segment"/>
</dbReference>
<dbReference type="PROSITE" id="PS50297">
    <property type="entry name" value="ANK_REP_REGION"/>
    <property type="match status" value="2"/>
</dbReference>